<evidence type="ECO:0000313" key="2">
    <source>
        <dbReference type="EMBL" id="QUI23609.1"/>
    </source>
</evidence>
<dbReference type="InterPro" id="IPR051540">
    <property type="entry name" value="S-2-haloacid_dehalogenase"/>
</dbReference>
<dbReference type="InterPro" id="IPR023198">
    <property type="entry name" value="PGP-like_dom2"/>
</dbReference>
<dbReference type="PANTHER" id="PTHR43316">
    <property type="entry name" value="HYDROLASE, HALOACID DELAHOGENASE-RELATED"/>
    <property type="match status" value="1"/>
</dbReference>
<protein>
    <submittedName>
        <fullName evidence="2">HAD-IA family hydrolase</fullName>
    </submittedName>
</protein>
<evidence type="ECO:0000256" key="1">
    <source>
        <dbReference type="ARBA" id="ARBA00022801"/>
    </source>
</evidence>
<accession>A0A8J8SHN0</accession>
<keyword evidence="3" id="KW-1185">Reference proteome</keyword>
<dbReference type="Gene3D" id="1.10.150.240">
    <property type="entry name" value="Putative phosphatase, domain 2"/>
    <property type="match status" value="1"/>
</dbReference>
<dbReference type="KEGG" id="vpy:HZI73_15510"/>
<dbReference type="InterPro" id="IPR006439">
    <property type="entry name" value="HAD-SF_hydro_IA"/>
</dbReference>
<dbReference type="RefSeq" id="WP_212694294.1">
    <property type="nucleotide sequence ID" value="NZ_CP058649.1"/>
</dbReference>
<dbReference type="GO" id="GO:0016787">
    <property type="term" value="F:hydrolase activity"/>
    <property type="evidence" value="ECO:0007669"/>
    <property type="project" value="UniProtKB-KW"/>
</dbReference>
<dbReference type="SFLD" id="SFLDG01129">
    <property type="entry name" value="C1.5:_HAD__Beta-PGM__Phosphata"/>
    <property type="match status" value="1"/>
</dbReference>
<dbReference type="Proteomes" id="UP000683246">
    <property type="component" value="Chromosome"/>
</dbReference>
<name>A0A8J8SHN0_9FIRM</name>
<gene>
    <name evidence="2" type="ORF">HZI73_15510</name>
</gene>
<keyword evidence="1 2" id="KW-0378">Hydrolase</keyword>
<dbReference type="SFLD" id="SFLDS00003">
    <property type="entry name" value="Haloacid_Dehalogenase"/>
    <property type="match status" value="1"/>
</dbReference>
<dbReference type="InterPro" id="IPR041492">
    <property type="entry name" value="HAD_2"/>
</dbReference>
<dbReference type="AlphaFoldDB" id="A0A8J8SHN0"/>
<proteinExistence type="predicted"/>
<dbReference type="SUPFAM" id="SSF56784">
    <property type="entry name" value="HAD-like"/>
    <property type="match status" value="1"/>
</dbReference>
<dbReference type="EMBL" id="CP058649">
    <property type="protein sequence ID" value="QUI23609.1"/>
    <property type="molecule type" value="Genomic_DNA"/>
</dbReference>
<dbReference type="InterPro" id="IPR036412">
    <property type="entry name" value="HAD-like_sf"/>
</dbReference>
<reference evidence="2" key="1">
    <citation type="submission" date="2020-07" db="EMBL/GenBank/DDBJ databases">
        <title>Vallitalea pronyensis genome.</title>
        <authorList>
            <person name="Postec A."/>
        </authorList>
    </citation>
    <scope>NUCLEOTIDE SEQUENCE</scope>
    <source>
        <strain evidence="2">FatNI3</strain>
    </source>
</reference>
<dbReference type="InterPro" id="IPR023214">
    <property type="entry name" value="HAD_sf"/>
</dbReference>
<dbReference type="NCBIfam" id="TIGR01549">
    <property type="entry name" value="HAD-SF-IA-v1"/>
    <property type="match status" value="1"/>
</dbReference>
<dbReference type="NCBIfam" id="TIGR01509">
    <property type="entry name" value="HAD-SF-IA-v3"/>
    <property type="match status" value="1"/>
</dbReference>
<organism evidence="2 3">
    <name type="scientific">Vallitalea pronyensis</name>
    <dbReference type="NCBI Taxonomy" id="1348613"/>
    <lineage>
        <taxon>Bacteria</taxon>
        <taxon>Bacillati</taxon>
        <taxon>Bacillota</taxon>
        <taxon>Clostridia</taxon>
        <taxon>Lachnospirales</taxon>
        <taxon>Vallitaleaceae</taxon>
        <taxon>Vallitalea</taxon>
    </lineage>
</organism>
<dbReference type="Gene3D" id="3.40.50.1000">
    <property type="entry name" value="HAD superfamily/HAD-like"/>
    <property type="match status" value="1"/>
</dbReference>
<dbReference type="Pfam" id="PF13419">
    <property type="entry name" value="HAD_2"/>
    <property type="match status" value="1"/>
</dbReference>
<dbReference type="PANTHER" id="PTHR43316:SF3">
    <property type="entry name" value="HALOACID DEHALOGENASE, TYPE II (AFU_ORTHOLOGUE AFUA_2G07750)-RELATED"/>
    <property type="match status" value="1"/>
</dbReference>
<sequence>MNVKGIKAILFDSGRVLNRPKTGNWFISPNFYQYVSEDTLKKLNQENVNRAFRKAYDYICSQHKITTREEEYKHFYQFYSIIRKELPDLSLDRKKVAEITKDIVYNDDKYVFYDDVYEIIPKLEKTYDLGIISDAWPSLINVYEKANLHGYFKVFVISTLIGVEKPNPKMYTIALDALKIKPHEALFIDDRPSNCQGAQALGIPAMVLSRDEENMLHHDFPVISGLQALASILELDRHK</sequence>
<evidence type="ECO:0000313" key="3">
    <source>
        <dbReference type="Proteomes" id="UP000683246"/>
    </source>
</evidence>